<proteinExistence type="predicted"/>
<name>A0A9X0ME14_BACCE</name>
<gene>
    <name evidence="1" type="ORF">AT268_17030</name>
</gene>
<evidence type="ECO:0000313" key="2">
    <source>
        <dbReference type="Proteomes" id="UP000075476"/>
    </source>
</evidence>
<dbReference type="AlphaFoldDB" id="A0A9X0ME14"/>
<reference evidence="1 2" key="1">
    <citation type="submission" date="2015-12" db="EMBL/GenBank/DDBJ databases">
        <title>Bacillus cereus Group isolate.</title>
        <authorList>
            <person name="Kovac J."/>
        </authorList>
    </citation>
    <scope>NUCLEOTIDE SEQUENCE [LARGE SCALE GENOMIC DNA]</scope>
    <source>
        <strain evidence="1 2">FSL K6-0073</strain>
    </source>
</reference>
<comment type="caution">
    <text evidence="1">The sequence shown here is derived from an EMBL/GenBank/DDBJ whole genome shotgun (WGS) entry which is preliminary data.</text>
</comment>
<organism evidence="1 2">
    <name type="scientific">Bacillus cereus</name>
    <dbReference type="NCBI Taxonomy" id="1396"/>
    <lineage>
        <taxon>Bacteria</taxon>
        <taxon>Bacillati</taxon>
        <taxon>Bacillota</taxon>
        <taxon>Bacilli</taxon>
        <taxon>Bacillales</taxon>
        <taxon>Bacillaceae</taxon>
        <taxon>Bacillus</taxon>
        <taxon>Bacillus cereus group</taxon>
    </lineage>
</organism>
<dbReference type="RefSeq" id="WP_061663811.1">
    <property type="nucleotide sequence ID" value="NZ_JBPCHO010000033.1"/>
</dbReference>
<accession>A0A9X0ME14</accession>
<sequence length="86" mass="10140">MKINIKVETKNKKYSVGDIIVTNSNETHFIYKDPSTSKYSLLNCSMDTWASGSFETIDKLLEDLRSWTNFKHYPKREYQLELIPMN</sequence>
<dbReference type="EMBL" id="LOMO01000201">
    <property type="protein sequence ID" value="KXY33067.1"/>
    <property type="molecule type" value="Genomic_DNA"/>
</dbReference>
<evidence type="ECO:0000313" key="1">
    <source>
        <dbReference type="EMBL" id="KXY33067.1"/>
    </source>
</evidence>
<dbReference type="Proteomes" id="UP000075476">
    <property type="component" value="Unassembled WGS sequence"/>
</dbReference>
<protein>
    <submittedName>
        <fullName evidence="1">Uncharacterized protein</fullName>
    </submittedName>
</protein>